<evidence type="ECO:0000313" key="2">
    <source>
        <dbReference type="Proteomes" id="UP000014540"/>
    </source>
</evidence>
<accession>S3UZH2</accession>
<name>S3UZH2_9LEPT</name>
<dbReference type="AlphaFoldDB" id="S3UZH2"/>
<sequence>MRPFFFNSNLFFLLIRKRFARYALLYLFEALFRSSRYIFADGEGSSVRNMIEMSAPFASPFLKILLNIRMPELSEG</sequence>
<keyword evidence="2" id="KW-1185">Reference proteome</keyword>
<organism evidence="1 2">
    <name type="scientific">Leptospira fainei serovar Hurstbridge str. BUT 6</name>
    <dbReference type="NCBI Taxonomy" id="1193011"/>
    <lineage>
        <taxon>Bacteria</taxon>
        <taxon>Pseudomonadati</taxon>
        <taxon>Spirochaetota</taxon>
        <taxon>Spirochaetia</taxon>
        <taxon>Leptospirales</taxon>
        <taxon>Leptospiraceae</taxon>
        <taxon>Leptospira</taxon>
    </lineage>
</organism>
<proteinExistence type="predicted"/>
<gene>
    <name evidence="1" type="ORF">LEP1GSC058_0473</name>
</gene>
<protein>
    <submittedName>
        <fullName evidence="1">Uncharacterized protein</fullName>
    </submittedName>
</protein>
<dbReference type="Proteomes" id="UP000014540">
    <property type="component" value="Unassembled WGS sequence"/>
</dbReference>
<dbReference type="EMBL" id="AKWZ02000002">
    <property type="protein sequence ID" value="EPG75831.1"/>
    <property type="molecule type" value="Genomic_DNA"/>
</dbReference>
<comment type="caution">
    <text evidence="1">The sequence shown here is derived from an EMBL/GenBank/DDBJ whole genome shotgun (WGS) entry which is preliminary data.</text>
</comment>
<reference evidence="1" key="1">
    <citation type="submission" date="2013-04" db="EMBL/GenBank/DDBJ databases">
        <authorList>
            <person name="Harkins D.M."/>
            <person name="Durkin A.S."/>
            <person name="Selengut J.D."/>
            <person name="Sanka R."/>
            <person name="DePew J."/>
            <person name="Purushe J."/>
            <person name="Ahmed A."/>
            <person name="van der Linden H."/>
            <person name="Goris M.G.A."/>
            <person name="Hartskeerl R.A."/>
            <person name="Vinetz J.M."/>
            <person name="Sutton G.G."/>
            <person name="Nelson W.C."/>
            <person name="Fouts D.E."/>
        </authorList>
    </citation>
    <scope>NUCLEOTIDE SEQUENCE [LARGE SCALE GENOMIC DNA]</scope>
    <source>
        <strain evidence="1">BUT 6</strain>
    </source>
</reference>
<evidence type="ECO:0000313" key="1">
    <source>
        <dbReference type="EMBL" id="EPG75831.1"/>
    </source>
</evidence>